<dbReference type="PANTHER" id="PTHR43394">
    <property type="entry name" value="ATP-DEPENDENT PERMEASE MDL1, MITOCHONDRIAL"/>
    <property type="match status" value="1"/>
</dbReference>
<dbReference type="InterPro" id="IPR003439">
    <property type="entry name" value="ABC_transporter-like_ATP-bd"/>
</dbReference>
<evidence type="ECO:0000259" key="15">
    <source>
        <dbReference type="PROSITE" id="PS50929"/>
    </source>
</evidence>
<dbReference type="PROSITE" id="PS50893">
    <property type="entry name" value="ABC_TRANSPORTER_2"/>
    <property type="match status" value="2"/>
</dbReference>
<evidence type="ECO:0000256" key="8">
    <source>
        <dbReference type="ARBA" id="ARBA00022967"/>
    </source>
</evidence>
<accession>A0AA35SQK5</accession>
<dbReference type="Proteomes" id="UP001174909">
    <property type="component" value="Unassembled WGS sequence"/>
</dbReference>
<feature type="transmembrane region" description="Helical" evidence="13">
    <location>
        <begin position="1007"/>
        <end position="1029"/>
    </location>
</feature>
<dbReference type="Gene3D" id="1.20.1560.10">
    <property type="entry name" value="ABC transporter type 1, transmembrane domain"/>
    <property type="match status" value="1"/>
</dbReference>
<keyword evidence="8" id="KW-1278">Translocase</keyword>
<evidence type="ECO:0000256" key="12">
    <source>
        <dbReference type="SAM" id="MobiDB-lite"/>
    </source>
</evidence>
<sequence length="1375" mass="150408">MDGEDTKVPLEAVEQHDGVLPVPQQAPAKQPEASETKENGEEEKKLPKPGLRDLVRLFRYATPLDRLLMAIGTITGILHGISLPVLMLLFGELINFYIYQEQTSSVANCLDISASSCNDIFFSNTSFILPCGFNSTLFNGATLDLSVEAIFGRNAQCLTDEDFTSEVSLYCIYLTFVGIGVFLLAYIEISFFQMACERQVKKIRLYFYQSVLRQNIGWFDSNPSGELASRLNDDIEKIHDGIGDKAALFIQWISTFFGGFIIGFVRDWRLTLLLAGFAPFLVVCGSIFSVIITRFSSAEQKEYAGAGAVAEEVMSSIRTVVAFGGEYKEAARYDGKLNEAKLLGAKKGFSVGAALFLTFFFIFLVDSAAFWFGGYLISRELSVGGDVITVFFAVLIGAFALGQAMPNLENLTSAAGASIIIFQTIDRVPEIDSSSSEGETPATFDSTVQFNKVSFQYPSRPDVPVLQGFSLNVTAGQTVALVGASGCGKSTVMQLIQRFYDVDAPDVGGEVLISGKNVKDLNLQWLRSNLGVVSQEPVLFDTTIAENIRYGRVDATQHDIESASRKANAYDFISALPNRFNTLVGERGTQLSGGQKQRIAIARALIRDPKLLLLDEATSALDTESEKIVQEALDKAREGRTTIVIAHRLSTIKNADLIVAVDEGSVVEVGTHSQLMDSKGLYYELVTTQSLGVDEAVVAGGLGRAISRRYQKRSESGAEDLSFHRQASVHRQQSEEGFQHQPSFKRQFTQKQLSKLQEEWDKDTPKVSILRVMKLNAREWWIILIGVVGAAVNGCIWPAFAFLFGEILEVFALPPDEVLDEIHVWAGLFIVLGVVSGTGVFLKAACFTVSGENLTARLRSLSFRAMLRQEIGWHDDEKNSTGALTTRLANDASQVQGATGTRLGTLIETAFGLSFSLIIALVYSWILTFVILGAVPILVISGLAEATILSGHTKKNKEAIESAGKIAVDSVDNIRTVASLGLENTLFNHYAGEITRPYRRGIINSSVYGLTYAFSQTTIYFMYAAIFRFGAYQVTRPDDDIAHESFEDIFRVFTALIFGAISVGQAGAFAPNYTKARLSSNRIFQLLDRVPLIDGYSVDGDTPDDATGAVETEDLQFKYPTRPDVLVLNSLKLSISPGNTLALVGPSGCGKSTIVSLLERFYDPSKGTMTLDGRDLRDLNIRWLRSQIGIVSQEPVLFDTSVAENIRYGANFREVSDDEVVEAAKAANIHNFVESLPEGYSTNVGSKGTQMSGGQKQRIAIARALIRDPKLLLLDEATSALDTESEKIVQEALDKAREGRTCIVIAHRLSTIYNADHIAVINEGKVIEEGTHVELLGNKGMYYRLNRFQMLGGGAADVGSPAHQSISHDPGQEPM</sequence>
<keyword evidence="7" id="KW-0067">ATP-binding</keyword>
<evidence type="ECO:0000256" key="3">
    <source>
        <dbReference type="ARBA" id="ARBA00022448"/>
    </source>
</evidence>
<dbReference type="CDD" id="cd18577">
    <property type="entry name" value="ABC_6TM_Pgp_ABCB1_D1_like"/>
    <property type="match status" value="1"/>
</dbReference>
<protein>
    <submittedName>
        <fullName evidence="16">ATP-dependent translocase ABCB1</fullName>
    </submittedName>
</protein>
<evidence type="ECO:0000256" key="6">
    <source>
        <dbReference type="ARBA" id="ARBA00022741"/>
    </source>
</evidence>
<evidence type="ECO:0000256" key="1">
    <source>
        <dbReference type="ARBA" id="ARBA00004141"/>
    </source>
</evidence>
<comment type="caution">
    <text evidence="16">The sequence shown here is derived from an EMBL/GenBank/DDBJ whole genome shotgun (WGS) entry which is preliminary data.</text>
</comment>
<dbReference type="Pfam" id="PF00664">
    <property type="entry name" value="ABC_membrane"/>
    <property type="match status" value="2"/>
</dbReference>
<evidence type="ECO:0000256" key="9">
    <source>
        <dbReference type="ARBA" id="ARBA00022989"/>
    </source>
</evidence>
<feature type="domain" description="ABC transporter" evidence="14">
    <location>
        <begin position="448"/>
        <end position="688"/>
    </location>
</feature>
<feature type="transmembrane region" description="Helical" evidence="13">
    <location>
        <begin position="167"/>
        <end position="192"/>
    </location>
</feature>
<feature type="transmembrane region" description="Helical" evidence="13">
    <location>
        <begin position="383"/>
        <end position="401"/>
    </location>
</feature>
<dbReference type="SUPFAM" id="SSF52540">
    <property type="entry name" value="P-loop containing nucleoside triphosphate hydrolases"/>
    <property type="match status" value="2"/>
</dbReference>
<dbReference type="InterPro" id="IPR039421">
    <property type="entry name" value="Type_1_exporter"/>
</dbReference>
<dbReference type="PROSITE" id="PS00211">
    <property type="entry name" value="ABC_TRANSPORTER_1"/>
    <property type="match status" value="2"/>
</dbReference>
<feature type="transmembrane region" description="Helical" evidence="13">
    <location>
        <begin position="903"/>
        <end position="923"/>
    </location>
</feature>
<dbReference type="InterPro" id="IPR036640">
    <property type="entry name" value="ABC1_TM_sf"/>
</dbReference>
<dbReference type="InterPro" id="IPR017871">
    <property type="entry name" value="ABC_transporter-like_CS"/>
</dbReference>
<feature type="transmembrane region" description="Helical" evidence="13">
    <location>
        <begin position="929"/>
        <end position="949"/>
    </location>
</feature>
<dbReference type="CDD" id="cd03249">
    <property type="entry name" value="ABC_MTABC3_MDL1_MDL2"/>
    <property type="match status" value="2"/>
</dbReference>
<dbReference type="PROSITE" id="PS50929">
    <property type="entry name" value="ABC_TM1F"/>
    <property type="match status" value="2"/>
</dbReference>
<comment type="similarity">
    <text evidence="2">Belongs to the ABC transporter superfamily. ABCB family. Multidrug resistance exporter (TC 3.A.1.201) subfamily.</text>
</comment>
<dbReference type="PANTHER" id="PTHR43394:SF27">
    <property type="entry name" value="ATP-DEPENDENT TRANSLOCASE ABCB1-LIKE"/>
    <property type="match status" value="1"/>
</dbReference>
<keyword evidence="9 13" id="KW-1133">Transmembrane helix</keyword>
<evidence type="ECO:0000259" key="14">
    <source>
        <dbReference type="PROSITE" id="PS50893"/>
    </source>
</evidence>
<feature type="transmembrane region" description="Helical" evidence="13">
    <location>
        <begin position="67"/>
        <end position="90"/>
    </location>
</feature>
<dbReference type="EMBL" id="CASHTH010002633">
    <property type="protein sequence ID" value="CAI8032916.1"/>
    <property type="molecule type" value="Genomic_DNA"/>
</dbReference>
<dbReference type="Pfam" id="PF00005">
    <property type="entry name" value="ABC_tran"/>
    <property type="match status" value="2"/>
</dbReference>
<feature type="transmembrane region" description="Helical" evidence="13">
    <location>
        <begin position="824"/>
        <end position="849"/>
    </location>
</feature>
<dbReference type="Gene3D" id="3.40.50.300">
    <property type="entry name" value="P-loop containing nucleotide triphosphate hydrolases"/>
    <property type="match status" value="2"/>
</dbReference>
<keyword evidence="6" id="KW-0547">Nucleotide-binding</keyword>
<evidence type="ECO:0000256" key="2">
    <source>
        <dbReference type="ARBA" id="ARBA00007577"/>
    </source>
</evidence>
<evidence type="ECO:0000256" key="5">
    <source>
        <dbReference type="ARBA" id="ARBA00022737"/>
    </source>
</evidence>
<feature type="domain" description="ABC transporter" evidence="14">
    <location>
        <begin position="1110"/>
        <end position="1348"/>
    </location>
</feature>
<comment type="subcellular location">
    <subcellularLocation>
        <location evidence="1">Membrane</location>
        <topology evidence="1">Multi-pass membrane protein</topology>
    </subcellularLocation>
</comment>
<feature type="transmembrane region" description="Helical" evidence="13">
    <location>
        <begin position="271"/>
        <end position="292"/>
    </location>
</feature>
<dbReference type="GO" id="GO:0015421">
    <property type="term" value="F:ABC-type oligopeptide transporter activity"/>
    <property type="evidence" value="ECO:0007669"/>
    <property type="project" value="TreeGrafter"/>
</dbReference>
<dbReference type="SUPFAM" id="SSF90123">
    <property type="entry name" value="ABC transporter transmembrane region"/>
    <property type="match status" value="2"/>
</dbReference>
<dbReference type="InterPro" id="IPR027417">
    <property type="entry name" value="P-loop_NTPase"/>
</dbReference>
<feature type="transmembrane region" description="Helical" evidence="13">
    <location>
        <begin position="780"/>
        <end position="804"/>
    </location>
</feature>
<keyword evidence="17" id="KW-1185">Reference proteome</keyword>
<dbReference type="InterPro" id="IPR003593">
    <property type="entry name" value="AAA+_ATPase"/>
</dbReference>
<proteinExistence type="inferred from homology"/>
<name>A0AA35SQK5_GEOBA</name>
<organism evidence="16 17">
    <name type="scientific">Geodia barretti</name>
    <name type="common">Barrett's horny sponge</name>
    <dbReference type="NCBI Taxonomy" id="519541"/>
    <lineage>
        <taxon>Eukaryota</taxon>
        <taxon>Metazoa</taxon>
        <taxon>Porifera</taxon>
        <taxon>Demospongiae</taxon>
        <taxon>Heteroscleromorpha</taxon>
        <taxon>Tetractinellida</taxon>
        <taxon>Astrophorina</taxon>
        <taxon>Geodiidae</taxon>
        <taxon>Geodia</taxon>
    </lineage>
</organism>
<dbReference type="CDD" id="cd18578">
    <property type="entry name" value="ABC_6TM_Pgp_ABCB1_D2_like"/>
    <property type="match status" value="1"/>
</dbReference>
<evidence type="ECO:0000256" key="11">
    <source>
        <dbReference type="ARBA" id="ARBA00023180"/>
    </source>
</evidence>
<dbReference type="GO" id="GO:0090374">
    <property type="term" value="P:oligopeptide export from mitochondrion"/>
    <property type="evidence" value="ECO:0007669"/>
    <property type="project" value="TreeGrafter"/>
</dbReference>
<keyword evidence="3" id="KW-0813">Transport</keyword>
<feature type="region of interest" description="Disordered" evidence="12">
    <location>
        <begin position="1"/>
        <end position="46"/>
    </location>
</feature>
<keyword evidence="4 13" id="KW-0812">Transmembrane</keyword>
<feature type="compositionally biased region" description="Basic and acidic residues" evidence="12">
    <location>
        <begin position="32"/>
        <end position="46"/>
    </location>
</feature>
<feature type="compositionally biased region" description="Basic and acidic residues" evidence="12">
    <location>
        <begin position="1"/>
        <end position="17"/>
    </location>
</feature>
<dbReference type="FunFam" id="1.20.1560.10:FF:000009">
    <property type="entry name" value="ABC transporter B family member 1"/>
    <property type="match status" value="1"/>
</dbReference>
<dbReference type="GO" id="GO:0005524">
    <property type="term" value="F:ATP binding"/>
    <property type="evidence" value="ECO:0007669"/>
    <property type="project" value="UniProtKB-KW"/>
</dbReference>
<dbReference type="SMART" id="SM00382">
    <property type="entry name" value="AAA"/>
    <property type="match status" value="2"/>
</dbReference>
<gene>
    <name evidence="16" type="ORF">GBAR_LOCUS18573</name>
</gene>
<dbReference type="InterPro" id="IPR011527">
    <property type="entry name" value="ABC1_TM_dom"/>
</dbReference>
<keyword evidence="11" id="KW-0325">Glycoprotein</keyword>
<keyword evidence="10 13" id="KW-0472">Membrane</keyword>
<evidence type="ECO:0000256" key="13">
    <source>
        <dbReference type="SAM" id="Phobius"/>
    </source>
</evidence>
<feature type="domain" description="ABC transmembrane type-1" evidence="15">
    <location>
        <begin position="784"/>
        <end position="1075"/>
    </location>
</feature>
<evidence type="ECO:0000256" key="7">
    <source>
        <dbReference type="ARBA" id="ARBA00022840"/>
    </source>
</evidence>
<evidence type="ECO:0000256" key="10">
    <source>
        <dbReference type="ARBA" id="ARBA00023136"/>
    </source>
</evidence>
<keyword evidence="5" id="KW-0677">Repeat</keyword>
<feature type="transmembrane region" description="Helical" evidence="13">
    <location>
        <begin position="246"/>
        <end position="265"/>
    </location>
</feature>
<feature type="domain" description="ABC transmembrane type-1" evidence="15">
    <location>
        <begin position="70"/>
        <end position="413"/>
    </location>
</feature>
<evidence type="ECO:0000313" key="17">
    <source>
        <dbReference type="Proteomes" id="UP001174909"/>
    </source>
</evidence>
<dbReference type="FunFam" id="3.40.50.300:FF:000479">
    <property type="entry name" value="Multidrug resistance protein 1A"/>
    <property type="match status" value="2"/>
</dbReference>
<evidence type="ECO:0000256" key="4">
    <source>
        <dbReference type="ARBA" id="ARBA00022692"/>
    </source>
</evidence>
<dbReference type="GO" id="GO:0016887">
    <property type="term" value="F:ATP hydrolysis activity"/>
    <property type="evidence" value="ECO:0007669"/>
    <property type="project" value="InterPro"/>
</dbReference>
<reference evidence="16" key="1">
    <citation type="submission" date="2023-03" db="EMBL/GenBank/DDBJ databases">
        <authorList>
            <person name="Steffen K."/>
            <person name="Cardenas P."/>
        </authorList>
    </citation>
    <scope>NUCLEOTIDE SEQUENCE</scope>
</reference>
<dbReference type="GO" id="GO:0005743">
    <property type="term" value="C:mitochondrial inner membrane"/>
    <property type="evidence" value="ECO:0007669"/>
    <property type="project" value="TreeGrafter"/>
</dbReference>
<evidence type="ECO:0000313" key="16">
    <source>
        <dbReference type="EMBL" id="CAI8032916.1"/>
    </source>
</evidence>
<feature type="transmembrane region" description="Helical" evidence="13">
    <location>
        <begin position="351"/>
        <end position="377"/>
    </location>
</feature>